<dbReference type="Proteomes" id="UP000238157">
    <property type="component" value="Unassembled WGS sequence"/>
</dbReference>
<evidence type="ECO:0000256" key="2">
    <source>
        <dbReference type="SAM" id="SignalP"/>
    </source>
</evidence>
<dbReference type="EMBL" id="PVTR01000008">
    <property type="protein sequence ID" value="PRY86615.1"/>
    <property type="molecule type" value="Genomic_DNA"/>
</dbReference>
<feature type="transmembrane region" description="Helical" evidence="1">
    <location>
        <begin position="131"/>
        <end position="149"/>
    </location>
</feature>
<evidence type="ECO:0000256" key="1">
    <source>
        <dbReference type="SAM" id="Phobius"/>
    </source>
</evidence>
<dbReference type="AlphaFoldDB" id="A0A2T0WIX6"/>
<gene>
    <name evidence="3" type="ORF">CLW00_108102</name>
</gene>
<proteinExistence type="predicted"/>
<keyword evidence="4" id="KW-1185">Reference proteome</keyword>
<evidence type="ECO:0000313" key="3">
    <source>
        <dbReference type="EMBL" id="PRY86615.1"/>
    </source>
</evidence>
<feature type="chain" id="PRO_5015512408" evidence="2">
    <location>
        <begin position="23"/>
        <end position="168"/>
    </location>
</feature>
<name>A0A2T0WIX6_9BACT</name>
<organism evidence="3 4">
    <name type="scientific">Mongoliibacter ruber</name>
    <dbReference type="NCBI Taxonomy" id="1750599"/>
    <lineage>
        <taxon>Bacteria</taxon>
        <taxon>Pseudomonadati</taxon>
        <taxon>Bacteroidota</taxon>
        <taxon>Cytophagia</taxon>
        <taxon>Cytophagales</taxon>
        <taxon>Cyclobacteriaceae</taxon>
        <taxon>Mongoliibacter</taxon>
    </lineage>
</organism>
<sequence>MKTLAFFLTGFLLLVVFQTAIAQEAASSGLRMIHQQTGKTKFIPENKRVTLTHYRGFKSSGKLEVVSKEEVIVHGRRFKVDELSKVRRNFIGAKIVGAILFVGGQTVIQVEKSVSSGMFDRDIEELQEPQISAAGFIIMGASLPFLLYAPNYKQDKWVYEAIPSQSGI</sequence>
<comment type="caution">
    <text evidence="3">The sequence shown here is derived from an EMBL/GenBank/DDBJ whole genome shotgun (WGS) entry which is preliminary data.</text>
</comment>
<keyword evidence="2" id="KW-0732">Signal</keyword>
<keyword evidence="1" id="KW-0812">Transmembrane</keyword>
<reference evidence="3 4" key="1">
    <citation type="submission" date="2018-03" db="EMBL/GenBank/DDBJ databases">
        <title>Genomic Encyclopedia of Archaeal and Bacterial Type Strains, Phase II (KMG-II): from individual species to whole genera.</title>
        <authorList>
            <person name="Goeker M."/>
        </authorList>
    </citation>
    <scope>NUCLEOTIDE SEQUENCE [LARGE SCALE GENOMIC DNA]</scope>
    <source>
        <strain evidence="3 4">DSM 27929</strain>
    </source>
</reference>
<evidence type="ECO:0000313" key="4">
    <source>
        <dbReference type="Proteomes" id="UP000238157"/>
    </source>
</evidence>
<keyword evidence="1" id="KW-1133">Transmembrane helix</keyword>
<dbReference type="OrthoDB" id="9833618at2"/>
<dbReference type="RefSeq" id="WP_106134349.1">
    <property type="nucleotide sequence ID" value="NZ_PVTR01000008.1"/>
</dbReference>
<accession>A0A2T0WIX6</accession>
<keyword evidence="1" id="KW-0472">Membrane</keyword>
<protein>
    <submittedName>
        <fullName evidence="3">Uncharacterized protein</fullName>
    </submittedName>
</protein>
<feature type="signal peptide" evidence="2">
    <location>
        <begin position="1"/>
        <end position="22"/>
    </location>
</feature>